<dbReference type="InterPro" id="IPR036423">
    <property type="entry name" value="SOD-like_Cu/Zn_dom_sf"/>
</dbReference>
<dbReference type="CDD" id="cd00371">
    <property type="entry name" value="HMA"/>
    <property type="match status" value="1"/>
</dbReference>
<evidence type="ECO:0000256" key="3">
    <source>
        <dbReference type="ARBA" id="ARBA00016103"/>
    </source>
</evidence>
<dbReference type="Proteomes" id="UP001150569">
    <property type="component" value="Unassembled WGS sequence"/>
</dbReference>
<dbReference type="InterPro" id="IPR024134">
    <property type="entry name" value="SOD_Cu/Zn_/chaperone"/>
</dbReference>
<proteinExistence type="inferred from homology"/>
<feature type="domain" description="HMA" evidence="6">
    <location>
        <begin position="2"/>
        <end position="65"/>
    </location>
</feature>
<evidence type="ECO:0000313" key="8">
    <source>
        <dbReference type="Proteomes" id="UP001150569"/>
    </source>
</evidence>
<comment type="similarity">
    <text evidence="4">In the C-terminal section; belongs to the Cu-Zn superoxide dismutase family.</text>
</comment>
<dbReference type="GO" id="GO:0006801">
    <property type="term" value="P:superoxide metabolic process"/>
    <property type="evidence" value="ECO:0007669"/>
    <property type="project" value="InterPro"/>
</dbReference>
<dbReference type="Gene3D" id="3.30.70.100">
    <property type="match status" value="1"/>
</dbReference>
<dbReference type="SUPFAM" id="SSF55008">
    <property type="entry name" value="HMA, heavy metal-associated domain"/>
    <property type="match status" value="1"/>
</dbReference>
<reference evidence="7" key="1">
    <citation type="submission" date="2022-07" db="EMBL/GenBank/DDBJ databases">
        <title>Phylogenomic reconstructions and comparative analyses of Kickxellomycotina fungi.</title>
        <authorList>
            <person name="Reynolds N.K."/>
            <person name="Stajich J.E."/>
            <person name="Barry K."/>
            <person name="Grigoriev I.V."/>
            <person name="Crous P."/>
            <person name="Smith M.E."/>
        </authorList>
    </citation>
    <scope>NUCLEOTIDE SEQUENCE</scope>
    <source>
        <strain evidence="7">RSA 861</strain>
    </source>
</reference>
<dbReference type="Pfam" id="PF00403">
    <property type="entry name" value="HMA"/>
    <property type="match status" value="1"/>
</dbReference>
<evidence type="ECO:0000256" key="2">
    <source>
        <dbReference type="ARBA" id="ARBA00010636"/>
    </source>
</evidence>
<protein>
    <recommendedName>
        <fullName evidence="3">Superoxide dismutase 1 copper chaperone</fullName>
    </recommendedName>
    <alternativeName>
        <fullName evidence="5">Superoxide dismutase copper chaperone</fullName>
    </alternativeName>
</protein>
<keyword evidence="8" id="KW-1185">Reference proteome</keyword>
<evidence type="ECO:0000313" key="7">
    <source>
        <dbReference type="EMBL" id="KAJ1928012.1"/>
    </source>
</evidence>
<comment type="cofactor">
    <cofactor evidence="1">
        <name>Cu(2+)</name>
        <dbReference type="ChEBI" id="CHEBI:29036"/>
    </cofactor>
</comment>
<evidence type="ECO:0000256" key="4">
    <source>
        <dbReference type="ARBA" id="ARBA00025798"/>
    </source>
</evidence>
<organism evidence="7 8">
    <name type="scientific">Tieghemiomyces parasiticus</name>
    <dbReference type="NCBI Taxonomy" id="78921"/>
    <lineage>
        <taxon>Eukaryota</taxon>
        <taxon>Fungi</taxon>
        <taxon>Fungi incertae sedis</taxon>
        <taxon>Zoopagomycota</taxon>
        <taxon>Kickxellomycotina</taxon>
        <taxon>Dimargaritomycetes</taxon>
        <taxon>Dimargaritales</taxon>
        <taxon>Dimargaritaceae</taxon>
        <taxon>Tieghemiomyces</taxon>
    </lineage>
</organism>
<dbReference type="AlphaFoldDB" id="A0A9W8AF56"/>
<evidence type="ECO:0000259" key="6">
    <source>
        <dbReference type="PROSITE" id="PS50846"/>
    </source>
</evidence>
<name>A0A9W8AF56_9FUNG</name>
<evidence type="ECO:0000256" key="5">
    <source>
        <dbReference type="ARBA" id="ARBA00032899"/>
    </source>
</evidence>
<dbReference type="InterPro" id="IPR036163">
    <property type="entry name" value="HMA_dom_sf"/>
</dbReference>
<dbReference type="EMBL" id="JANBPT010000092">
    <property type="protein sequence ID" value="KAJ1928012.1"/>
    <property type="molecule type" value="Genomic_DNA"/>
</dbReference>
<comment type="similarity">
    <text evidence="2">Belongs to the CCS1 family.</text>
</comment>
<dbReference type="PANTHER" id="PTHR10003">
    <property type="entry name" value="SUPEROXIDE DISMUTASE CU-ZN -RELATED"/>
    <property type="match status" value="1"/>
</dbReference>
<evidence type="ECO:0000256" key="1">
    <source>
        <dbReference type="ARBA" id="ARBA00001973"/>
    </source>
</evidence>
<dbReference type="SUPFAM" id="SSF49329">
    <property type="entry name" value="Cu,Zn superoxide dismutase-like"/>
    <property type="match status" value="1"/>
</dbReference>
<gene>
    <name evidence="7" type="primary">CCS1_1</name>
    <name evidence="7" type="ORF">IWQ60_002427</name>
</gene>
<dbReference type="PROSITE" id="PS50846">
    <property type="entry name" value="HMA_2"/>
    <property type="match status" value="1"/>
</dbReference>
<dbReference type="InterPro" id="IPR006121">
    <property type="entry name" value="HMA_dom"/>
</dbReference>
<dbReference type="InterPro" id="IPR001424">
    <property type="entry name" value="SOD_Cu_Zn_dom"/>
</dbReference>
<sequence length="260" mass="27214">MGVPTEFAVDMTCKSCVSAVERALGQTQGIDRFDIDLEHKKVTVVGTAPPSAVCTALRQTGKTVIVRGQSSATGKNLGAAVCMFHDSDDLREISRPRDVPRRTGLARFVQLDTNMCAVDITVSGLKPGPYGVAIHANGNISQGAITTGNIYRGTAADSSDPSAASLPAGVLGDINVEANGWGSLLVETRRVRLDELIGRSLVVTERTSQQTVADTGGPADGILCGIIARSAGAFQNNKRICECSGKTLWEEAQAAGNTNL</sequence>
<accession>A0A9W8AF56</accession>
<comment type="caution">
    <text evidence="7">The sequence shown here is derived from an EMBL/GenBank/DDBJ whole genome shotgun (WGS) entry which is preliminary data.</text>
</comment>
<dbReference type="OrthoDB" id="666972at2759"/>
<dbReference type="Pfam" id="PF00080">
    <property type="entry name" value="Sod_Cu"/>
    <property type="match status" value="1"/>
</dbReference>
<dbReference type="GO" id="GO:0005507">
    <property type="term" value="F:copper ion binding"/>
    <property type="evidence" value="ECO:0007669"/>
    <property type="project" value="InterPro"/>
</dbReference>
<dbReference type="Gene3D" id="2.60.40.200">
    <property type="entry name" value="Superoxide dismutase, copper/zinc binding domain"/>
    <property type="match status" value="1"/>
</dbReference>